<name>A0A9W4B4G6_9MYCO</name>
<gene>
    <name evidence="6" type="ORF">MGALJ_04990</name>
</gene>
<keyword evidence="4" id="KW-0408">Iron</keyword>
<organism evidence="6 7">
    <name type="scientific">Mycobacterium gallinarum</name>
    <dbReference type="NCBI Taxonomy" id="39689"/>
    <lineage>
        <taxon>Bacteria</taxon>
        <taxon>Bacillati</taxon>
        <taxon>Actinomycetota</taxon>
        <taxon>Actinomycetes</taxon>
        <taxon>Mycobacteriales</taxon>
        <taxon>Mycobacteriaceae</taxon>
        <taxon>Mycobacterium</taxon>
    </lineage>
</organism>
<dbReference type="SUPFAM" id="SSF57802">
    <property type="entry name" value="Rubredoxin-like"/>
    <property type="match status" value="1"/>
</dbReference>
<keyword evidence="3" id="KW-0249">Electron transport</keyword>
<proteinExistence type="predicted"/>
<accession>A0A9W4B4G6</accession>
<keyword evidence="1" id="KW-0813">Transport</keyword>
<dbReference type="Proteomes" id="UP000465785">
    <property type="component" value="Chromosome"/>
</dbReference>
<evidence type="ECO:0000259" key="5">
    <source>
        <dbReference type="PROSITE" id="PS50903"/>
    </source>
</evidence>
<dbReference type="KEGG" id="mgau:MGALJ_04990"/>
<dbReference type="PANTHER" id="PTHR47627:SF1">
    <property type="entry name" value="RUBREDOXIN-1-RELATED"/>
    <property type="match status" value="1"/>
</dbReference>
<evidence type="ECO:0000256" key="3">
    <source>
        <dbReference type="ARBA" id="ARBA00022982"/>
    </source>
</evidence>
<dbReference type="Gene3D" id="2.20.28.10">
    <property type="match status" value="1"/>
</dbReference>
<protein>
    <recommendedName>
        <fullName evidence="5">Rubredoxin-like domain-containing protein</fullName>
    </recommendedName>
</protein>
<dbReference type="Pfam" id="PF00301">
    <property type="entry name" value="Rubredoxin"/>
    <property type="match status" value="1"/>
</dbReference>
<dbReference type="RefSeq" id="WP_163725589.1">
    <property type="nucleotide sequence ID" value="NZ_AP022601.1"/>
</dbReference>
<keyword evidence="7" id="KW-1185">Reference proteome</keyword>
<dbReference type="InterPro" id="IPR024934">
    <property type="entry name" value="Rubredoxin-like_dom"/>
</dbReference>
<dbReference type="CDD" id="cd00730">
    <property type="entry name" value="rubredoxin"/>
    <property type="match status" value="1"/>
</dbReference>
<evidence type="ECO:0000313" key="6">
    <source>
        <dbReference type="EMBL" id="BBY90830.1"/>
    </source>
</evidence>
<dbReference type="GO" id="GO:0043448">
    <property type="term" value="P:alkane catabolic process"/>
    <property type="evidence" value="ECO:0007669"/>
    <property type="project" value="TreeGrafter"/>
</dbReference>
<dbReference type="PANTHER" id="PTHR47627">
    <property type="entry name" value="RUBREDOXIN"/>
    <property type="match status" value="1"/>
</dbReference>
<dbReference type="EMBL" id="AP022601">
    <property type="protein sequence ID" value="BBY90830.1"/>
    <property type="molecule type" value="Genomic_DNA"/>
</dbReference>
<dbReference type="InterPro" id="IPR050526">
    <property type="entry name" value="Rubredoxin_ET"/>
</dbReference>
<dbReference type="PROSITE" id="PS50903">
    <property type="entry name" value="RUBREDOXIN_LIKE"/>
    <property type="match status" value="1"/>
</dbReference>
<evidence type="ECO:0000256" key="4">
    <source>
        <dbReference type="ARBA" id="ARBA00023004"/>
    </source>
</evidence>
<evidence type="ECO:0000256" key="2">
    <source>
        <dbReference type="ARBA" id="ARBA00022723"/>
    </source>
</evidence>
<evidence type="ECO:0000256" key="1">
    <source>
        <dbReference type="ARBA" id="ARBA00022448"/>
    </source>
</evidence>
<dbReference type="GO" id="GO:0009055">
    <property type="term" value="F:electron transfer activity"/>
    <property type="evidence" value="ECO:0007669"/>
    <property type="project" value="TreeGrafter"/>
</dbReference>
<reference evidence="6 7" key="1">
    <citation type="journal article" date="2019" name="Emerg. Microbes Infect.">
        <title>Comprehensive subspecies identification of 175 nontuberculous mycobacteria species based on 7547 genomic profiles.</title>
        <authorList>
            <person name="Matsumoto Y."/>
            <person name="Kinjo T."/>
            <person name="Motooka D."/>
            <person name="Nabeya D."/>
            <person name="Jung N."/>
            <person name="Uechi K."/>
            <person name="Horii T."/>
            <person name="Iida T."/>
            <person name="Fujita J."/>
            <person name="Nakamura S."/>
        </authorList>
    </citation>
    <scope>NUCLEOTIDE SEQUENCE [LARGE SCALE GENOMIC DNA]</scope>
    <source>
        <strain evidence="6 7">JCM 6399</strain>
    </source>
</reference>
<feature type="domain" description="Rubredoxin-like" evidence="5">
    <location>
        <begin position="1"/>
        <end position="53"/>
    </location>
</feature>
<sequence>MITAQCPECGYRYHESTANPREGFPPGTPWDAVPDDWNCPDCCVRDKVDFVILTDSAGIAAEIDVCRK</sequence>
<evidence type="ECO:0000313" key="7">
    <source>
        <dbReference type="Proteomes" id="UP000465785"/>
    </source>
</evidence>
<dbReference type="AlphaFoldDB" id="A0A9W4B4G6"/>
<keyword evidence="2" id="KW-0479">Metal-binding</keyword>
<dbReference type="GO" id="GO:0005506">
    <property type="term" value="F:iron ion binding"/>
    <property type="evidence" value="ECO:0007669"/>
    <property type="project" value="InterPro"/>
</dbReference>
<dbReference type="InterPro" id="IPR024935">
    <property type="entry name" value="Rubredoxin_dom"/>
</dbReference>